<comment type="caution">
    <text evidence="1">The sequence shown here is derived from an EMBL/GenBank/DDBJ whole genome shotgun (WGS) entry which is preliminary data.</text>
</comment>
<gene>
    <name evidence="1" type="ORF">CEXT_233491</name>
</gene>
<feature type="non-terminal residue" evidence="1">
    <location>
        <position position="50"/>
    </location>
</feature>
<keyword evidence="2" id="KW-1185">Reference proteome</keyword>
<reference evidence="1 2" key="1">
    <citation type="submission" date="2021-06" db="EMBL/GenBank/DDBJ databases">
        <title>Caerostris extrusa draft genome.</title>
        <authorList>
            <person name="Kono N."/>
            <person name="Arakawa K."/>
        </authorList>
    </citation>
    <scope>NUCLEOTIDE SEQUENCE [LARGE SCALE GENOMIC DNA]</scope>
</reference>
<evidence type="ECO:0000313" key="1">
    <source>
        <dbReference type="EMBL" id="GIY44785.1"/>
    </source>
</evidence>
<proteinExistence type="predicted"/>
<name>A0AAV4TF91_CAEEX</name>
<organism evidence="1 2">
    <name type="scientific">Caerostris extrusa</name>
    <name type="common">Bark spider</name>
    <name type="synonym">Caerostris bankana</name>
    <dbReference type="NCBI Taxonomy" id="172846"/>
    <lineage>
        <taxon>Eukaryota</taxon>
        <taxon>Metazoa</taxon>
        <taxon>Ecdysozoa</taxon>
        <taxon>Arthropoda</taxon>
        <taxon>Chelicerata</taxon>
        <taxon>Arachnida</taxon>
        <taxon>Araneae</taxon>
        <taxon>Araneomorphae</taxon>
        <taxon>Entelegynae</taxon>
        <taxon>Araneoidea</taxon>
        <taxon>Araneidae</taxon>
        <taxon>Caerostris</taxon>
    </lineage>
</organism>
<dbReference type="Proteomes" id="UP001054945">
    <property type="component" value="Unassembled WGS sequence"/>
</dbReference>
<dbReference type="AlphaFoldDB" id="A0AAV4TF91"/>
<dbReference type="EMBL" id="BPLR01011194">
    <property type="protein sequence ID" value="GIY44785.1"/>
    <property type="molecule type" value="Genomic_DNA"/>
</dbReference>
<sequence length="50" mass="5448">MQDTRRVQPTRITDDFEEGLLNAVDRNLSTSLLALATAPTVSASCSAFYT</sequence>
<accession>A0AAV4TF91</accession>
<evidence type="ECO:0000313" key="2">
    <source>
        <dbReference type="Proteomes" id="UP001054945"/>
    </source>
</evidence>
<protein>
    <submittedName>
        <fullName evidence="1">Uncharacterized protein</fullName>
    </submittedName>
</protein>